<dbReference type="InterPro" id="IPR007507">
    <property type="entry name" value="Glycos_transf_N"/>
</dbReference>
<dbReference type="InterPro" id="IPR039901">
    <property type="entry name" value="Kdotransferase"/>
</dbReference>
<dbReference type="RefSeq" id="WP_141656163.1">
    <property type="nucleotide sequence ID" value="NZ_FCOR01000001.1"/>
</dbReference>
<comment type="function">
    <text evidence="8">Involved in lipopolysaccharide (LPS) biosynthesis. Catalyzes the transfer of 3-deoxy-D-manno-octulosonate (Kdo) residue(s) from CMP-Kdo to lipid IV(A), the tetraacyldisaccharide-1,4'-bisphosphate precursor of lipid A.</text>
</comment>
<evidence type="ECO:0000313" key="10">
    <source>
        <dbReference type="EMBL" id="CVK15385.1"/>
    </source>
</evidence>
<keyword evidence="11" id="KW-1185">Reference proteome</keyword>
<comment type="subcellular location">
    <subcellularLocation>
        <location evidence="8">Cell membrane</location>
    </subcellularLocation>
</comment>
<dbReference type="PANTHER" id="PTHR42755">
    <property type="entry name" value="3-DEOXY-MANNO-OCTULOSONATE CYTIDYLYLTRANSFERASE"/>
    <property type="match status" value="1"/>
</dbReference>
<sequence length="414" mass="47453">MNSFFYTLGIHLMGAGMKIASFFHPKAKLWIQGRVQVFAEIQNRISPTDSVIWMHVSSLGEYEQGLPLLIALKKKFPEHKLALSFFSPSGYEVVKNNCMADLLFYIPLDTPSNANKLIELLHPDYAIFVKYDFWYHILQTLALKKIPTLFISCIFRQNQIYFKPSGKWFVSILTKVTHFFVQDENSKKLLNFIGIQQVTVSGDTRFDRVKMLIKQNNQLNWLSLFKGTSTLIVAGSTWKEDNILLKNFINSSFFINCKLVIAPHNMNSDYFRKLKGELMPKTLLFSELNHTNPTDYQVIILDTVGILTKVYSYSDISYVGGAFGKDGVHNVLEPAVFASPVVYGPIYDKFIEAVELIQFGGAKVIHNQNEFNEALVELLTDKNKRHKMGKKAQEYILSKPNTVQLIIDYFDKLQ</sequence>
<dbReference type="EC" id="2.4.99.12" evidence="2 8"/>
<evidence type="ECO:0000256" key="6">
    <source>
        <dbReference type="ARBA" id="ARBA00049183"/>
    </source>
</evidence>
<evidence type="ECO:0000256" key="7">
    <source>
        <dbReference type="PIRSR" id="PIRSR639901-1"/>
    </source>
</evidence>
<name>A0A0X3AMW9_9FLAO</name>
<dbReference type="Proteomes" id="UP000182761">
    <property type="component" value="Unassembled WGS sequence"/>
</dbReference>
<comment type="pathway">
    <text evidence="1 8">Bacterial outer membrane biogenesis; LPS core biosynthesis.</text>
</comment>
<dbReference type="GO" id="GO:0009244">
    <property type="term" value="P:lipopolysaccharide core region biosynthetic process"/>
    <property type="evidence" value="ECO:0007669"/>
    <property type="project" value="UniProtKB-UniRule"/>
</dbReference>
<dbReference type="GO" id="GO:0043842">
    <property type="term" value="F:Kdo transferase activity"/>
    <property type="evidence" value="ECO:0007669"/>
    <property type="project" value="UniProtKB-EC"/>
</dbReference>
<evidence type="ECO:0000256" key="1">
    <source>
        <dbReference type="ARBA" id="ARBA00004713"/>
    </source>
</evidence>
<evidence type="ECO:0000313" key="11">
    <source>
        <dbReference type="Proteomes" id="UP000182761"/>
    </source>
</evidence>
<comment type="similarity">
    <text evidence="8">Belongs to the glycosyltransferase group 1 family.</text>
</comment>
<evidence type="ECO:0000256" key="5">
    <source>
        <dbReference type="ARBA" id="ARBA00031445"/>
    </source>
</evidence>
<dbReference type="GO" id="GO:0005886">
    <property type="term" value="C:plasma membrane"/>
    <property type="evidence" value="ECO:0007669"/>
    <property type="project" value="UniProtKB-SubCell"/>
</dbReference>
<dbReference type="InterPro" id="IPR038107">
    <property type="entry name" value="Glycos_transf_N_sf"/>
</dbReference>
<dbReference type="OrthoDB" id="9789797at2"/>
<dbReference type="Pfam" id="PF04413">
    <property type="entry name" value="Glycos_transf_N"/>
    <property type="match status" value="1"/>
</dbReference>
<evidence type="ECO:0000256" key="8">
    <source>
        <dbReference type="RuleBase" id="RU365103"/>
    </source>
</evidence>
<keyword evidence="8" id="KW-0472">Membrane</keyword>
<evidence type="ECO:0000256" key="2">
    <source>
        <dbReference type="ARBA" id="ARBA00012621"/>
    </source>
</evidence>
<comment type="catalytic activity">
    <reaction evidence="6 8">
        <text>lipid IVA (E. coli) + CMP-3-deoxy-beta-D-manno-octulosonate = alpha-Kdo-(2-&gt;6)-lipid IVA (E. coli) + CMP + H(+)</text>
        <dbReference type="Rhea" id="RHEA:28066"/>
        <dbReference type="ChEBI" id="CHEBI:15378"/>
        <dbReference type="ChEBI" id="CHEBI:58603"/>
        <dbReference type="ChEBI" id="CHEBI:60364"/>
        <dbReference type="ChEBI" id="CHEBI:60377"/>
        <dbReference type="ChEBI" id="CHEBI:85987"/>
        <dbReference type="EC" id="2.4.99.12"/>
    </reaction>
</comment>
<dbReference type="GO" id="GO:0009245">
    <property type="term" value="P:lipid A biosynthetic process"/>
    <property type="evidence" value="ECO:0007669"/>
    <property type="project" value="TreeGrafter"/>
</dbReference>
<keyword evidence="8" id="KW-0448">Lipopolysaccharide biosynthesis</keyword>
<evidence type="ECO:0000259" key="9">
    <source>
        <dbReference type="Pfam" id="PF04413"/>
    </source>
</evidence>
<dbReference type="AlphaFoldDB" id="A0A0X3AMW9"/>
<keyword evidence="8" id="KW-1003">Cell membrane</keyword>
<dbReference type="Gene3D" id="3.40.50.2000">
    <property type="entry name" value="Glycogen Phosphorylase B"/>
    <property type="match status" value="1"/>
</dbReference>
<dbReference type="EMBL" id="FCOR01000001">
    <property type="protein sequence ID" value="CVK15385.1"/>
    <property type="molecule type" value="Genomic_DNA"/>
</dbReference>
<reference evidence="10 11" key="1">
    <citation type="submission" date="2016-01" db="EMBL/GenBank/DDBJ databases">
        <authorList>
            <person name="McClelland M."/>
            <person name="Jain A."/>
            <person name="Saraogi P."/>
            <person name="Mendelson R."/>
            <person name="Westerman R."/>
            <person name="SanMiguel P."/>
            <person name="Csonka L."/>
        </authorList>
    </citation>
    <scope>NUCLEOTIDE SEQUENCE [LARGE SCALE GENOMIC DNA]</scope>
    <source>
        <strain evidence="10 11">R-53146</strain>
    </source>
</reference>
<gene>
    <name evidence="10" type="ORF">Ga0061079_101199</name>
</gene>
<evidence type="ECO:0000256" key="3">
    <source>
        <dbReference type="ARBA" id="ARBA00019077"/>
    </source>
</evidence>
<dbReference type="PANTHER" id="PTHR42755:SF1">
    <property type="entry name" value="3-DEOXY-D-MANNO-OCTULOSONIC ACID TRANSFERASE, MITOCHONDRIAL-RELATED"/>
    <property type="match status" value="1"/>
</dbReference>
<dbReference type="SUPFAM" id="SSF53756">
    <property type="entry name" value="UDP-Glycosyltransferase/glycogen phosphorylase"/>
    <property type="match status" value="1"/>
</dbReference>
<protein>
    <recommendedName>
        <fullName evidence="3 8">3-deoxy-D-manno-octulosonic acid transferase</fullName>
        <shortName evidence="8">Kdo transferase</shortName>
        <ecNumber evidence="2 8">2.4.99.12</ecNumber>
    </recommendedName>
    <alternativeName>
        <fullName evidence="5 8">Lipid IV(A) 3-deoxy-D-manno-octulosonic acid transferase</fullName>
    </alternativeName>
</protein>
<proteinExistence type="inferred from homology"/>
<accession>A0A0X3AMW9</accession>
<dbReference type="STRING" id="1586267.GCA_001418685_00200"/>
<feature type="active site" description="Proton acceptor" evidence="7">
    <location>
        <position position="61"/>
    </location>
</feature>
<evidence type="ECO:0000256" key="4">
    <source>
        <dbReference type="ARBA" id="ARBA00022679"/>
    </source>
</evidence>
<keyword evidence="4 8" id="KW-0808">Transferase</keyword>
<dbReference type="UniPathway" id="UPA00958"/>
<feature type="domain" description="3-deoxy-D-manno-octulosonic-acid transferase N-terminal" evidence="9">
    <location>
        <begin position="46"/>
        <end position="207"/>
    </location>
</feature>
<dbReference type="Gene3D" id="3.40.50.11720">
    <property type="entry name" value="3-Deoxy-D-manno-octulosonic-acid transferase, N-terminal domain"/>
    <property type="match status" value="1"/>
</dbReference>
<organism evidence="10 11">
    <name type="scientific">Apibacter mensalis</name>
    <dbReference type="NCBI Taxonomy" id="1586267"/>
    <lineage>
        <taxon>Bacteria</taxon>
        <taxon>Pseudomonadati</taxon>
        <taxon>Bacteroidota</taxon>
        <taxon>Flavobacteriia</taxon>
        <taxon>Flavobacteriales</taxon>
        <taxon>Weeksellaceae</taxon>
        <taxon>Apibacter</taxon>
    </lineage>
</organism>